<protein>
    <recommendedName>
        <fullName evidence="7">Flavin prenyltransferase UbiX</fullName>
        <ecNumber evidence="7">2.5.1.129</ecNumber>
    </recommendedName>
</protein>
<proteinExistence type="inferred from homology"/>
<feature type="binding site" evidence="7">
    <location>
        <position position="182"/>
    </location>
    <ligand>
        <name>dimethylallyl phosphate</name>
        <dbReference type="ChEBI" id="CHEBI:88052"/>
    </ligand>
</feature>
<dbReference type="NCBIfam" id="TIGR00421">
    <property type="entry name" value="ubiX_pad"/>
    <property type="match status" value="1"/>
</dbReference>
<dbReference type="EC" id="2.5.1.129" evidence="7"/>
<organism evidence="9 10">
    <name type="scientific">Motiliproteus coralliicola</name>
    <dbReference type="NCBI Taxonomy" id="2283196"/>
    <lineage>
        <taxon>Bacteria</taxon>
        <taxon>Pseudomonadati</taxon>
        <taxon>Pseudomonadota</taxon>
        <taxon>Gammaproteobacteria</taxon>
        <taxon>Oceanospirillales</taxon>
        <taxon>Oceanospirillaceae</taxon>
        <taxon>Motiliproteus</taxon>
    </lineage>
</organism>
<dbReference type="PANTHER" id="PTHR43374:SF1">
    <property type="entry name" value="FLAVIN PRENYLTRANSFERASE PAD1, MITOCHONDRIAL"/>
    <property type="match status" value="1"/>
</dbReference>
<dbReference type="SUPFAM" id="SSF52507">
    <property type="entry name" value="Homo-oligomeric flavin-containing Cys decarboxylases, HFCD"/>
    <property type="match status" value="1"/>
</dbReference>
<dbReference type="Gene3D" id="3.40.50.1950">
    <property type="entry name" value="Flavin prenyltransferase-like"/>
    <property type="match status" value="1"/>
</dbReference>
<feature type="binding site" evidence="7">
    <location>
        <position position="52"/>
    </location>
    <ligand>
        <name>FMN</name>
        <dbReference type="ChEBI" id="CHEBI:58210"/>
    </ligand>
</feature>
<evidence type="ECO:0000256" key="6">
    <source>
        <dbReference type="ARBA" id="ARBA00060793"/>
    </source>
</evidence>
<keyword evidence="2 7" id="KW-0285">Flavoprotein</keyword>
<dbReference type="PANTHER" id="PTHR43374">
    <property type="entry name" value="FLAVIN PRENYLTRANSFERASE"/>
    <property type="match status" value="1"/>
</dbReference>
<comment type="catalytic activity">
    <reaction evidence="5 7">
        <text>dimethylallyl phosphate + FMNH2 = prenylated FMNH2 + phosphate</text>
        <dbReference type="Rhea" id="RHEA:37743"/>
        <dbReference type="ChEBI" id="CHEBI:43474"/>
        <dbReference type="ChEBI" id="CHEBI:57618"/>
        <dbReference type="ChEBI" id="CHEBI:87467"/>
        <dbReference type="ChEBI" id="CHEBI:88052"/>
        <dbReference type="EC" id="2.5.1.129"/>
    </reaction>
</comment>
<evidence type="ECO:0000256" key="3">
    <source>
        <dbReference type="ARBA" id="ARBA00022643"/>
    </source>
</evidence>
<dbReference type="GO" id="GO:0016831">
    <property type="term" value="F:carboxy-lyase activity"/>
    <property type="evidence" value="ECO:0007669"/>
    <property type="project" value="TreeGrafter"/>
</dbReference>
<reference evidence="9 10" key="1">
    <citation type="submission" date="2018-07" db="EMBL/GenBank/DDBJ databases">
        <title>Motiliproteus coralliicola sp. nov., a bacterium isolated from Coral.</title>
        <authorList>
            <person name="Wang G."/>
        </authorList>
    </citation>
    <scope>NUCLEOTIDE SEQUENCE [LARGE SCALE GENOMIC DNA]</scope>
    <source>
        <strain evidence="9 10">C34</strain>
    </source>
</reference>
<dbReference type="HAMAP" id="MF_01984">
    <property type="entry name" value="ubiX_pad"/>
    <property type="match status" value="1"/>
</dbReference>
<feature type="binding site" evidence="7">
    <location>
        <position position="198"/>
    </location>
    <ligand>
        <name>dimethylallyl phosphate</name>
        <dbReference type="ChEBI" id="CHEBI:88052"/>
    </ligand>
</feature>
<keyword evidence="1 7" id="KW-0637">Prenyltransferase</keyword>
<evidence type="ECO:0000256" key="2">
    <source>
        <dbReference type="ARBA" id="ARBA00022630"/>
    </source>
</evidence>
<evidence type="ECO:0000256" key="1">
    <source>
        <dbReference type="ARBA" id="ARBA00022602"/>
    </source>
</evidence>
<evidence type="ECO:0000259" key="8">
    <source>
        <dbReference type="Pfam" id="PF02441"/>
    </source>
</evidence>
<keyword evidence="4 7" id="KW-0808">Transferase</keyword>
<evidence type="ECO:0000313" key="9">
    <source>
        <dbReference type="EMBL" id="RDE19926.1"/>
    </source>
</evidence>
<evidence type="ECO:0000256" key="5">
    <source>
        <dbReference type="ARBA" id="ARBA00050612"/>
    </source>
</evidence>
<dbReference type="InterPro" id="IPR004507">
    <property type="entry name" value="UbiX-like"/>
</dbReference>
<sequence>MTEETTAVSEQAAALQGEPVSVALTGASGAQYGLRLIECLVAVGRPVYVMISRAAQVVIATETDVKIPSDVERAQQKLTGLYGAVPGQIRVFSRDNWFAPVASGSGSPSATVVCPCSTGSLSAFAVGASDNLIERAVDVALKERRKLILVPREAPYSEIHLEHMLKLTRMGAVVIPASPGFYHKPDSVEAMIDFVVARILDQLGIDQQLMPRWGSER</sequence>
<keyword evidence="10" id="KW-1185">Reference proteome</keyword>
<dbReference type="Pfam" id="PF02441">
    <property type="entry name" value="Flavoprotein"/>
    <property type="match status" value="1"/>
</dbReference>
<dbReference type="GO" id="GO:0106141">
    <property type="term" value="F:flavin prenyltransferase activity"/>
    <property type="evidence" value="ECO:0007669"/>
    <property type="project" value="UniProtKB-EC"/>
</dbReference>
<evidence type="ECO:0000256" key="4">
    <source>
        <dbReference type="ARBA" id="ARBA00022679"/>
    </source>
</evidence>
<evidence type="ECO:0000256" key="7">
    <source>
        <dbReference type="HAMAP-Rule" id="MF_01984"/>
    </source>
</evidence>
<dbReference type="OrthoDB" id="9781577at2"/>
<gene>
    <name evidence="7" type="primary">ubiX</name>
    <name evidence="9" type="ORF">DV711_13750</name>
</gene>
<accession>A0A369WH34</accession>
<feature type="binding site" evidence="7">
    <location>
        <position position="152"/>
    </location>
    <ligand>
        <name>FMN</name>
        <dbReference type="ChEBI" id="CHEBI:58210"/>
    </ligand>
</feature>
<dbReference type="FunFam" id="3.40.50.1950:FF:000001">
    <property type="entry name" value="Flavin prenyltransferase UbiX"/>
    <property type="match status" value="1"/>
</dbReference>
<dbReference type="InterPro" id="IPR036551">
    <property type="entry name" value="Flavin_trans-like"/>
</dbReference>
<comment type="function">
    <text evidence="7">Flavin prenyltransferase that catalyzes the synthesis of the prenylated FMN cofactor (prenyl-FMN) for 4-hydroxy-3-polyprenylbenzoic acid decarboxylase UbiD. The prenyltransferase is metal-independent and links a dimethylallyl moiety from dimethylallyl monophosphate (DMAP) to the flavin N5 and C6 atoms of FMN.</text>
</comment>
<dbReference type="Proteomes" id="UP000253769">
    <property type="component" value="Unassembled WGS sequence"/>
</dbReference>
<keyword evidence="3 7" id="KW-0288">FMN</keyword>
<dbReference type="AlphaFoldDB" id="A0A369WH34"/>
<feature type="binding site" evidence="7">
    <location>
        <begin position="117"/>
        <end position="120"/>
    </location>
    <ligand>
        <name>FMN</name>
        <dbReference type="ChEBI" id="CHEBI:58210"/>
    </ligand>
</feature>
<comment type="caution">
    <text evidence="7">Lacks conserved residue(s) required for the propagation of feature annotation.</text>
</comment>
<comment type="caution">
    <text evidence="9">The sequence shown here is derived from an EMBL/GenBank/DDBJ whole genome shotgun (WGS) entry which is preliminary data.</text>
</comment>
<feature type="binding site" evidence="7">
    <location>
        <begin position="26"/>
        <end position="28"/>
    </location>
    <ligand>
        <name>FMN</name>
        <dbReference type="ChEBI" id="CHEBI:58210"/>
    </ligand>
</feature>
<comment type="similarity">
    <text evidence="6 7">Belongs to the UbiX/PAD1 family.</text>
</comment>
<feature type="domain" description="Flavoprotein" evidence="8">
    <location>
        <begin position="20"/>
        <end position="203"/>
    </location>
</feature>
<evidence type="ECO:0000313" key="10">
    <source>
        <dbReference type="Proteomes" id="UP000253769"/>
    </source>
</evidence>
<dbReference type="EMBL" id="QQOH01000003">
    <property type="protein sequence ID" value="RDE19926.1"/>
    <property type="molecule type" value="Genomic_DNA"/>
</dbReference>
<dbReference type="InterPro" id="IPR003382">
    <property type="entry name" value="Flavoprotein"/>
</dbReference>
<name>A0A369WH34_9GAMM</name>